<evidence type="ECO:0000313" key="1">
    <source>
        <dbReference type="EMBL" id="VEL40384.1"/>
    </source>
</evidence>
<dbReference type="AlphaFoldDB" id="A0A3S5B4S6"/>
<proteinExistence type="predicted"/>
<accession>A0A3S5B4S6</accession>
<name>A0A3S5B4S6_9PLAT</name>
<dbReference type="EMBL" id="CAAALY010264683">
    <property type="protein sequence ID" value="VEL40384.1"/>
    <property type="molecule type" value="Genomic_DNA"/>
</dbReference>
<dbReference type="Proteomes" id="UP000784294">
    <property type="component" value="Unassembled WGS sequence"/>
</dbReference>
<reference evidence="1" key="1">
    <citation type="submission" date="2018-11" db="EMBL/GenBank/DDBJ databases">
        <authorList>
            <consortium name="Pathogen Informatics"/>
        </authorList>
    </citation>
    <scope>NUCLEOTIDE SEQUENCE</scope>
</reference>
<evidence type="ECO:0000313" key="2">
    <source>
        <dbReference type="Proteomes" id="UP000784294"/>
    </source>
</evidence>
<comment type="caution">
    <text evidence="1">The sequence shown here is derived from an EMBL/GenBank/DDBJ whole genome shotgun (WGS) entry which is preliminary data.</text>
</comment>
<sequence length="118" mass="13431">MAPTQLLLETIFSSKPFSSPLLSDFRRVELEAVGEYIFRDRILEDSAYSSPSAFGSSQPSAFRLPHLLALPFGGYQFDTNRLYQHFPFIFNLPADVKQLLLTVFKLVECKQTIPKDLV</sequence>
<gene>
    <name evidence="1" type="ORF">PXEA_LOCUS33824</name>
</gene>
<keyword evidence="2" id="KW-1185">Reference proteome</keyword>
<protein>
    <submittedName>
        <fullName evidence="1">Uncharacterized protein</fullName>
    </submittedName>
</protein>
<organism evidence="1 2">
    <name type="scientific">Protopolystoma xenopodis</name>
    <dbReference type="NCBI Taxonomy" id="117903"/>
    <lineage>
        <taxon>Eukaryota</taxon>
        <taxon>Metazoa</taxon>
        <taxon>Spiralia</taxon>
        <taxon>Lophotrochozoa</taxon>
        <taxon>Platyhelminthes</taxon>
        <taxon>Monogenea</taxon>
        <taxon>Polyopisthocotylea</taxon>
        <taxon>Polystomatidea</taxon>
        <taxon>Polystomatidae</taxon>
        <taxon>Protopolystoma</taxon>
    </lineage>
</organism>